<keyword evidence="1" id="KW-0175">Coiled coil</keyword>
<evidence type="ECO:0000256" key="1">
    <source>
        <dbReference type="SAM" id="Coils"/>
    </source>
</evidence>
<gene>
    <name evidence="3" type="ORF">R1sor_000132</name>
</gene>
<evidence type="ECO:0000256" key="2">
    <source>
        <dbReference type="SAM" id="MobiDB-lite"/>
    </source>
</evidence>
<feature type="coiled-coil region" evidence="1">
    <location>
        <begin position="7"/>
        <end position="48"/>
    </location>
</feature>
<evidence type="ECO:0000313" key="3">
    <source>
        <dbReference type="EMBL" id="KAL3682110.1"/>
    </source>
</evidence>
<feature type="compositionally biased region" description="Basic and acidic residues" evidence="2">
    <location>
        <begin position="65"/>
        <end position="79"/>
    </location>
</feature>
<name>A0ABD3GS85_9MARC</name>
<feature type="compositionally biased region" description="Low complexity" evidence="2">
    <location>
        <begin position="102"/>
        <end position="131"/>
    </location>
</feature>
<dbReference type="Proteomes" id="UP001633002">
    <property type="component" value="Unassembled WGS sequence"/>
</dbReference>
<dbReference type="AlphaFoldDB" id="A0ABD3GS85"/>
<proteinExistence type="predicted"/>
<organism evidence="3 4">
    <name type="scientific">Riccia sorocarpa</name>
    <dbReference type="NCBI Taxonomy" id="122646"/>
    <lineage>
        <taxon>Eukaryota</taxon>
        <taxon>Viridiplantae</taxon>
        <taxon>Streptophyta</taxon>
        <taxon>Embryophyta</taxon>
        <taxon>Marchantiophyta</taxon>
        <taxon>Marchantiopsida</taxon>
        <taxon>Marchantiidae</taxon>
        <taxon>Marchantiales</taxon>
        <taxon>Ricciaceae</taxon>
        <taxon>Riccia</taxon>
    </lineage>
</organism>
<feature type="compositionally biased region" description="Basic and acidic residues" evidence="2">
    <location>
        <begin position="172"/>
        <end position="182"/>
    </location>
</feature>
<keyword evidence="4" id="KW-1185">Reference proteome</keyword>
<reference evidence="3 4" key="1">
    <citation type="submission" date="2024-09" db="EMBL/GenBank/DDBJ databases">
        <title>Chromosome-scale assembly of Riccia sorocarpa.</title>
        <authorList>
            <person name="Paukszto L."/>
        </authorList>
    </citation>
    <scope>NUCLEOTIDE SEQUENCE [LARGE SCALE GENOMIC DNA]</scope>
    <source>
        <strain evidence="3">LP-2024</strain>
        <tissue evidence="3">Aerial parts of the thallus</tissue>
    </source>
</reference>
<comment type="caution">
    <text evidence="3">The sequence shown here is derived from an EMBL/GenBank/DDBJ whole genome shotgun (WGS) entry which is preliminary data.</text>
</comment>
<protein>
    <submittedName>
        <fullName evidence="3">Uncharacterized protein</fullName>
    </submittedName>
</protein>
<feature type="region of interest" description="Disordered" evidence="2">
    <location>
        <begin position="65"/>
        <end position="184"/>
    </location>
</feature>
<accession>A0ABD3GS85</accession>
<evidence type="ECO:0000313" key="4">
    <source>
        <dbReference type="Proteomes" id="UP001633002"/>
    </source>
</evidence>
<feature type="compositionally biased region" description="Polar residues" evidence="2">
    <location>
        <begin position="92"/>
        <end position="101"/>
    </location>
</feature>
<dbReference type="EMBL" id="JBJQOH010000006">
    <property type="protein sequence ID" value="KAL3682110.1"/>
    <property type="molecule type" value="Genomic_DNA"/>
</dbReference>
<sequence>MSRTGVKDGLIQELKDTKQRMEQLQKEVEFQRSRAEKAEAELNELKMSLGKESDGRSIRFIKVESSESGSRLEKSKSLPERSSGFAAKASPKTDNGKFTTPVSKKFSSSVLSFFRSNSEPPGSSEPGRGWEVQGKSCATRKQWRPEKEVTPVHSQRSSKQKRRREGLQNSEKLSKTSGEREASSSVYSSELVHWACSQGSAHKEEKKITAGKNDGGRRINAVRSNSEGTTSTYTWSCTLYVLPYSVMLTYIKDAQISV</sequence>